<dbReference type="SUPFAM" id="SSF52540">
    <property type="entry name" value="P-loop containing nucleoside triphosphate hydrolases"/>
    <property type="match status" value="1"/>
</dbReference>
<dbReference type="Proteomes" id="UP000051733">
    <property type="component" value="Unassembled WGS sequence"/>
</dbReference>
<dbReference type="EMBL" id="AYYY01000030">
    <property type="protein sequence ID" value="KRM61239.1"/>
    <property type="molecule type" value="Genomic_DNA"/>
</dbReference>
<accession>A0A0R2A2R9</accession>
<dbReference type="PANTHER" id="PTHR42711:SF5">
    <property type="entry name" value="ABC TRANSPORTER ATP-BINDING PROTEIN NATA"/>
    <property type="match status" value="1"/>
</dbReference>
<dbReference type="PANTHER" id="PTHR42711">
    <property type="entry name" value="ABC TRANSPORTER ATP-BINDING PROTEIN"/>
    <property type="match status" value="1"/>
</dbReference>
<dbReference type="InterPro" id="IPR027417">
    <property type="entry name" value="P-loop_NTPase"/>
</dbReference>
<name>A0A0R2A2R9_9LACO</name>
<organism evidence="6 7">
    <name type="scientific">Paucilactobacillus vaccinostercus DSM 20634</name>
    <dbReference type="NCBI Taxonomy" id="1423813"/>
    <lineage>
        <taxon>Bacteria</taxon>
        <taxon>Bacillati</taxon>
        <taxon>Bacillota</taxon>
        <taxon>Bacilli</taxon>
        <taxon>Lactobacillales</taxon>
        <taxon>Lactobacillaceae</taxon>
        <taxon>Paucilactobacillus</taxon>
    </lineage>
</organism>
<dbReference type="Pfam" id="PF00005">
    <property type="entry name" value="ABC_tran"/>
    <property type="match status" value="1"/>
</dbReference>
<evidence type="ECO:0000313" key="7">
    <source>
        <dbReference type="Proteomes" id="UP000051733"/>
    </source>
</evidence>
<keyword evidence="4" id="KW-0067">ATP-binding</keyword>
<evidence type="ECO:0000256" key="2">
    <source>
        <dbReference type="ARBA" id="ARBA00022448"/>
    </source>
</evidence>
<evidence type="ECO:0000256" key="3">
    <source>
        <dbReference type="ARBA" id="ARBA00022741"/>
    </source>
</evidence>
<dbReference type="STRING" id="1423813.FC26_GL001922"/>
<dbReference type="GO" id="GO:0016887">
    <property type="term" value="F:ATP hydrolysis activity"/>
    <property type="evidence" value="ECO:0007669"/>
    <property type="project" value="InterPro"/>
</dbReference>
<keyword evidence="2" id="KW-0813">Transport</keyword>
<dbReference type="InterPro" id="IPR050763">
    <property type="entry name" value="ABC_transporter_ATP-binding"/>
</dbReference>
<dbReference type="InterPro" id="IPR003439">
    <property type="entry name" value="ABC_transporter-like_ATP-bd"/>
</dbReference>
<evidence type="ECO:0000259" key="5">
    <source>
        <dbReference type="PROSITE" id="PS50893"/>
    </source>
</evidence>
<dbReference type="GO" id="GO:0005524">
    <property type="term" value="F:ATP binding"/>
    <property type="evidence" value="ECO:0007669"/>
    <property type="project" value="UniProtKB-KW"/>
</dbReference>
<evidence type="ECO:0000256" key="1">
    <source>
        <dbReference type="ARBA" id="ARBA00005417"/>
    </source>
</evidence>
<dbReference type="Gene3D" id="3.40.50.300">
    <property type="entry name" value="P-loop containing nucleotide triphosphate hydrolases"/>
    <property type="match status" value="1"/>
</dbReference>
<dbReference type="PROSITE" id="PS00211">
    <property type="entry name" value="ABC_TRANSPORTER_1"/>
    <property type="match status" value="1"/>
</dbReference>
<proteinExistence type="inferred from homology"/>
<feature type="domain" description="ABC transporter" evidence="5">
    <location>
        <begin position="4"/>
        <end position="229"/>
    </location>
</feature>
<sequence length="296" mass="32968">MALLSANHLKKSFGKKIAVKDISLQIDPGKFIALLGPNGAGKSTTISMLIGTLAPDSGNINFDAKIPNAQNYHRHIGVVFQESVLDGQLTVRQNLTFRAKMYKNITTHRVEDVLNEFQLLTVADQKYQTLSGGQRRRVDIARAILHRPALLFLDEPSTGLDIQTRNMIWQILNRLRQNEHLTIVLTTHYLEEAENADFVYIIDDGHVIAADTIPKLKATYAPTRLTLITSTPDLVRKNLPADLPITRTKTGLSIALSNSMASIPILKLIRPLISSFELRNGTVDDIFLTLTGKEIR</sequence>
<reference evidence="6 7" key="1">
    <citation type="journal article" date="2015" name="Genome Announc.">
        <title>Expanding the biotechnology potential of lactobacilli through comparative genomics of 213 strains and associated genera.</title>
        <authorList>
            <person name="Sun Z."/>
            <person name="Harris H.M."/>
            <person name="McCann A."/>
            <person name="Guo C."/>
            <person name="Argimon S."/>
            <person name="Zhang W."/>
            <person name="Yang X."/>
            <person name="Jeffery I.B."/>
            <person name="Cooney J.C."/>
            <person name="Kagawa T.F."/>
            <person name="Liu W."/>
            <person name="Song Y."/>
            <person name="Salvetti E."/>
            <person name="Wrobel A."/>
            <person name="Rasinkangas P."/>
            <person name="Parkhill J."/>
            <person name="Rea M.C."/>
            <person name="O'Sullivan O."/>
            <person name="Ritari J."/>
            <person name="Douillard F.P."/>
            <person name="Paul Ross R."/>
            <person name="Yang R."/>
            <person name="Briner A.E."/>
            <person name="Felis G.E."/>
            <person name="de Vos W.M."/>
            <person name="Barrangou R."/>
            <person name="Klaenhammer T.R."/>
            <person name="Caufield P.W."/>
            <person name="Cui Y."/>
            <person name="Zhang H."/>
            <person name="O'Toole P.W."/>
        </authorList>
    </citation>
    <scope>NUCLEOTIDE SEQUENCE [LARGE SCALE GENOMIC DNA]</scope>
    <source>
        <strain evidence="6 7">DSM 20634</strain>
    </source>
</reference>
<protein>
    <recommendedName>
        <fullName evidence="5">ABC transporter domain-containing protein</fullName>
    </recommendedName>
</protein>
<keyword evidence="3" id="KW-0547">Nucleotide-binding</keyword>
<comment type="similarity">
    <text evidence="1">Belongs to the ABC transporter superfamily.</text>
</comment>
<evidence type="ECO:0000313" key="6">
    <source>
        <dbReference type="EMBL" id="KRM61239.1"/>
    </source>
</evidence>
<dbReference type="InterPro" id="IPR017871">
    <property type="entry name" value="ABC_transporter-like_CS"/>
</dbReference>
<dbReference type="InterPro" id="IPR003593">
    <property type="entry name" value="AAA+_ATPase"/>
</dbReference>
<comment type="caution">
    <text evidence="6">The sequence shown here is derived from an EMBL/GenBank/DDBJ whole genome shotgun (WGS) entry which is preliminary data.</text>
</comment>
<dbReference type="PATRIC" id="fig|1423813.3.peg.1951"/>
<dbReference type="OrthoDB" id="9804819at2"/>
<dbReference type="RefSeq" id="WP_057779309.1">
    <property type="nucleotide sequence ID" value="NZ_AYYY01000030.1"/>
</dbReference>
<evidence type="ECO:0000256" key="4">
    <source>
        <dbReference type="ARBA" id="ARBA00022840"/>
    </source>
</evidence>
<dbReference type="PROSITE" id="PS50893">
    <property type="entry name" value="ABC_TRANSPORTER_2"/>
    <property type="match status" value="1"/>
</dbReference>
<keyword evidence="7" id="KW-1185">Reference proteome</keyword>
<dbReference type="AlphaFoldDB" id="A0A0R2A2R9"/>
<dbReference type="SMART" id="SM00382">
    <property type="entry name" value="AAA"/>
    <property type="match status" value="1"/>
</dbReference>
<gene>
    <name evidence="6" type="ORF">FC26_GL001922</name>
</gene>